<dbReference type="EMBL" id="UHJC01000001">
    <property type="protein sequence ID" value="SUP83904.1"/>
    <property type="molecule type" value="Genomic_DNA"/>
</dbReference>
<proteinExistence type="predicted"/>
<reference evidence="1 2" key="1">
    <citation type="submission" date="2018-06" db="EMBL/GenBank/DDBJ databases">
        <authorList>
            <consortium name="Pathogen Informatics"/>
            <person name="Doyle S."/>
        </authorList>
    </citation>
    <scope>NUCLEOTIDE SEQUENCE [LARGE SCALE GENOMIC DNA]</scope>
    <source>
        <strain evidence="1 2">NCTC8580</strain>
    </source>
</reference>
<gene>
    <name evidence="1" type="ORF">NCTC8580_02778</name>
</gene>
<dbReference type="AlphaFoldDB" id="A0A380Q9U1"/>
<organism evidence="1 2">
    <name type="scientific">Yersinia pseudotuberculosis</name>
    <dbReference type="NCBI Taxonomy" id="633"/>
    <lineage>
        <taxon>Bacteria</taxon>
        <taxon>Pseudomonadati</taxon>
        <taxon>Pseudomonadota</taxon>
        <taxon>Gammaproteobacteria</taxon>
        <taxon>Enterobacterales</taxon>
        <taxon>Yersiniaceae</taxon>
        <taxon>Yersinia</taxon>
    </lineage>
</organism>
<evidence type="ECO:0000313" key="2">
    <source>
        <dbReference type="Proteomes" id="UP000255087"/>
    </source>
</evidence>
<sequence>MRPVFIRLFLQFDCFYNTAGFIIRRVLSFDGFYRQGVHALFNQHLGEGNQR</sequence>
<dbReference type="Proteomes" id="UP000255087">
    <property type="component" value="Unassembled WGS sequence"/>
</dbReference>
<accession>A0A380Q9U1</accession>
<protein>
    <submittedName>
        <fullName evidence="1">Uncharacterized protein</fullName>
    </submittedName>
</protein>
<evidence type="ECO:0000313" key="1">
    <source>
        <dbReference type="EMBL" id="SUP83904.1"/>
    </source>
</evidence>
<name>A0A380Q9U1_YERPU</name>